<organism evidence="1 2">
    <name type="scientific">Ensifer adhaerens</name>
    <name type="common">Sinorhizobium morelense</name>
    <dbReference type="NCBI Taxonomy" id="106592"/>
    <lineage>
        <taxon>Bacteria</taxon>
        <taxon>Pseudomonadati</taxon>
        <taxon>Pseudomonadota</taxon>
        <taxon>Alphaproteobacteria</taxon>
        <taxon>Hyphomicrobiales</taxon>
        <taxon>Rhizobiaceae</taxon>
        <taxon>Sinorhizobium/Ensifer group</taxon>
        <taxon>Ensifer</taxon>
    </lineage>
</organism>
<sequence length="266" mass="30591">MMSRSALYSGQVCHVRFRPRRHKLSYRVFSLLLDLDELASLDSKLRLFGHNRFALFSFRDSDHGDGAVGALRSWVERQLSEAGVDVKQLRIRVLCYPRILGYVFNPLTVFYCEASDGQVRAVLYEVCNTFHERHTYVIPVSDDEGGAIRQSCVKELYVSPFVPMDCRYEFNLRPPGESVFVGITENDCDGRLLTAVFSGEREEISDKRLFLTFLKHPMMTVKVMGAIHWEALKIWLKGMPVHRHRPADLRVATTIVSRFEQKDTLA</sequence>
<keyword evidence="1" id="KW-0614">Plasmid</keyword>
<dbReference type="InterPro" id="IPR010775">
    <property type="entry name" value="DUF1365"/>
</dbReference>
<gene>
    <name evidence="1" type="ORF">NE863_28580</name>
</gene>
<name>A0A9Q8YEM3_ENSAD</name>
<proteinExistence type="predicted"/>
<dbReference type="Proteomes" id="UP001055460">
    <property type="component" value="Plasmid pB"/>
</dbReference>
<evidence type="ECO:0000313" key="1">
    <source>
        <dbReference type="EMBL" id="USJ27840.1"/>
    </source>
</evidence>
<reference evidence="1" key="1">
    <citation type="submission" date="2022-06" db="EMBL/GenBank/DDBJ databases">
        <title>Physiological and biochemical characterization and genomic elucidation of a strain of the genus Ensifer adhaerens M8 that combines arsenic oxidation and chromium reduction.</title>
        <authorList>
            <person name="Li X."/>
            <person name="Yu c."/>
        </authorList>
    </citation>
    <scope>NUCLEOTIDE SEQUENCE</scope>
    <source>
        <strain evidence="1">M8</strain>
        <plasmid evidence="1">pB</plasmid>
    </source>
</reference>
<dbReference type="PANTHER" id="PTHR33973:SF4">
    <property type="entry name" value="OS07G0153300 PROTEIN"/>
    <property type="match status" value="1"/>
</dbReference>
<protein>
    <submittedName>
        <fullName evidence="1">DUF1365 family protein</fullName>
    </submittedName>
</protein>
<dbReference type="EMBL" id="CP098809">
    <property type="protein sequence ID" value="USJ27840.1"/>
    <property type="molecule type" value="Genomic_DNA"/>
</dbReference>
<dbReference type="PANTHER" id="PTHR33973">
    <property type="entry name" value="OS07G0153300 PROTEIN"/>
    <property type="match status" value="1"/>
</dbReference>
<evidence type="ECO:0000313" key="2">
    <source>
        <dbReference type="Proteomes" id="UP001055460"/>
    </source>
</evidence>
<dbReference type="Pfam" id="PF07103">
    <property type="entry name" value="DUF1365"/>
    <property type="match status" value="1"/>
</dbReference>
<accession>A0A9Q8YEM3</accession>
<geneLocation type="plasmid" evidence="1 2">
    <name>pB</name>
</geneLocation>
<dbReference type="AlphaFoldDB" id="A0A9Q8YEM3"/>